<dbReference type="Proteomes" id="UP000824120">
    <property type="component" value="Chromosome 6"/>
</dbReference>
<evidence type="ECO:0000259" key="2">
    <source>
        <dbReference type="SMART" id="SM00645"/>
    </source>
</evidence>
<dbReference type="Gene3D" id="3.90.70.10">
    <property type="entry name" value="Cysteine proteinases"/>
    <property type="match status" value="1"/>
</dbReference>
<reference evidence="3 4" key="1">
    <citation type="submission" date="2020-09" db="EMBL/GenBank/DDBJ databases">
        <title>De no assembly of potato wild relative species, Solanum commersonii.</title>
        <authorList>
            <person name="Cho K."/>
        </authorList>
    </citation>
    <scope>NUCLEOTIDE SEQUENCE [LARGE SCALE GENOMIC DNA]</scope>
    <source>
        <strain evidence="3">LZ3.2</strain>
        <tissue evidence="3">Leaf</tissue>
    </source>
</reference>
<evidence type="ECO:0000256" key="1">
    <source>
        <dbReference type="ARBA" id="ARBA00008455"/>
    </source>
</evidence>
<dbReference type="GO" id="GO:0008234">
    <property type="term" value="F:cysteine-type peptidase activity"/>
    <property type="evidence" value="ECO:0007669"/>
    <property type="project" value="InterPro"/>
</dbReference>
<dbReference type="SUPFAM" id="SSF54001">
    <property type="entry name" value="Cysteine proteinases"/>
    <property type="match status" value="1"/>
</dbReference>
<comment type="similarity">
    <text evidence="1">Belongs to the peptidase C1 family.</text>
</comment>
<dbReference type="GO" id="GO:0006508">
    <property type="term" value="P:proteolysis"/>
    <property type="evidence" value="ECO:0007669"/>
    <property type="project" value="InterPro"/>
</dbReference>
<accession>A0A9J5YNE7</accession>
<dbReference type="PANTHER" id="PTHR12411">
    <property type="entry name" value="CYSTEINE PROTEASE FAMILY C1-RELATED"/>
    <property type="match status" value="1"/>
</dbReference>
<evidence type="ECO:0000313" key="3">
    <source>
        <dbReference type="EMBL" id="KAG5602267.1"/>
    </source>
</evidence>
<dbReference type="OrthoDB" id="1292714at2759"/>
<protein>
    <recommendedName>
        <fullName evidence="2">Peptidase C1A papain C-terminal domain-containing protein</fullName>
    </recommendedName>
</protein>
<comment type="caution">
    <text evidence="3">The sequence shown here is derived from an EMBL/GenBank/DDBJ whole genome shotgun (WGS) entry which is preliminary data.</text>
</comment>
<dbReference type="InterPro" id="IPR038765">
    <property type="entry name" value="Papain-like_cys_pep_sf"/>
</dbReference>
<feature type="domain" description="Peptidase C1A papain C-terminal" evidence="2">
    <location>
        <begin position="1"/>
        <end position="232"/>
    </location>
</feature>
<proteinExistence type="inferred from homology"/>
<gene>
    <name evidence="3" type="ORF">H5410_033637</name>
</gene>
<name>A0A9J5YNE7_SOLCO</name>
<keyword evidence="4" id="KW-1185">Reference proteome</keyword>
<evidence type="ECO:0000313" key="4">
    <source>
        <dbReference type="Proteomes" id="UP000824120"/>
    </source>
</evidence>
<dbReference type="EMBL" id="JACXVP010000006">
    <property type="protein sequence ID" value="KAG5602267.1"/>
    <property type="molecule type" value="Genomic_DNA"/>
</dbReference>
<dbReference type="InterPro" id="IPR000668">
    <property type="entry name" value="Peptidase_C1A_C"/>
</dbReference>
<dbReference type="AlphaFoldDB" id="A0A9J5YNE7"/>
<dbReference type="InterPro" id="IPR013128">
    <property type="entry name" value="Peptidase_C1A"/>
</dbReference>
<dbReference type="Pfam" id="PF00112">
    <property type="entry name" value="Peptidase_C1"/>
    <property type="match status" value="1"/>
</dbReference>
<dbReference type="SMART" id="SM00645">
    <property type="entry name" value="Pept_C1"/>
    <property type="match status" value="1"/>
</dbReference>
<organism evidence="3 4">
    <name type="scientific">Solanum commersonii</name>
    <name type="common">Commerson's wild potato</name>
    <name type="synonym">Commerson's nightshade</name>
    <dbReference type="NCBI Taxonomy" id="4109"/>
    <lineage>
        <taxon>Eukaryota</taxon>
        <taxon>Viridiplantae</taxon>
        <taxon>Streptophyta</taxon>
        <taxon>Embryophyta</taxon>
        <taxon>Tracheophyta</taxon>
        <taxon>Spermatophyta</taxon>
        <taxon>Magnoliopsida</taxon>
        <taxon>eudicotyledons</taxon>
        <taxon>Gunneridae</taxon>
        <taxon>Pentapetalae</taxon>
        <taxon>asterids</taxon>
        <taxon>lamiids</taxon>
        <taxon>Solanales</taxon>
        <taxon>Solanaceae</taxon>
        <taxon>Solanoideae</taxon>
        <taxon>Solaneae</taxon>
        <taxon>Solanum</taxon>
    </lineage>
</organism>
<sequence length="234" mass="26812">MGICWAYASTEAITAAYAILKGEVIPLSKQQLVDCIFIHSGQPEELKFLKWGESFPYNYDRVFEYARDYGIISEEMYPYKGIRNTCKCLDPTNMIPKRGACKCLSTLDPSKGVKFIKIKSYDVVWRKHNGLGIDQMKRIEKAIEQQPLTCTIPYARSFSKHRGKKVYMGHTEKEKIEARGTQPKLHAMVIVGYGKERGVDFYVAKNTYGEKWGYRGFGKIIRSLVIDLICPIIE</sequence>